<keyword evidence="2" id="KW-1185">Reference proteome</keyword>
<accession>A0ABS4HBT8</accession>
<sequence length="34" mass="4083">MKRLVKDFNKDTMVEGLEKEYIHPGVLKYLDENE</sequence>
<comment type="caution">
    <text evidence="1">The sequence shown here is derived from an EMBL/GenBank/DDBJ whole genome shotgun (WGS) entry which is preliminary data.</text>
</comment>
<organism evidence="1 2">
    <name type="scientific">Virgibacillus litoralis</name>
    <dbReference type="NCBI Taxonomy" id="578221"/>
    <lineage>
        <taxon>Bacteria</taxon>
        <taxon>Bacillati</taxon>
        <taxon>Bacillota</taxon>
        <taxon>Bacilli</taxon>
        <taxon>Bacillales</taxon>
        <taxon>Bacillaceae</taxon>
        <taxon>Virgibacillus</taxon>
    </lineage>
</organism>
<name>A0ABS4HBT8_9BACI</name>
<proteinExistence type="predicted"/>
<reference evidence="1 2" key="1">
    <citation type="submission" date="2021-03" db="EMBL/GenBank/DDBJ databases">
        <title>Genomic Encyclopedia of Type Strains, Phase IV (KMG-IV): sequencing the most valuable type-strain genomes for metagenomic binning, comparative biology and taxonomic classification.</title>
        <authorList>
            <person name="Goeker M."/>
        </authorList>
    </citation>
    <scope>NUCLEOTIDE SEQUENCE [LARGE SCALE GENOMIC DNA]</scope>
    <source>
        <strain evidence="1 2">DSM 21085</strain>
    </source>
</reference>
<dbReference type="EMBL" id="JAGGKK010000005">
    <property type="protein sequence ID" value="MBP1948318.1"/>
    <property type="molecule type" value="Genomic_DNA"/>
</dbReference>
<evidence type="ECO:0000313" key="1">
    <source>
        <dbReference type="EMBL" id="MBP1948318.1"/>
    </source>
</evidence>
<dbReference type="Proteomes" id="UP001519328">
    <property type="component" value="Unassembled WGS sequence"/>
</dbReference>
<evidence type="ECO:0000313" key="2">
    <source>
        <dbReference type="Proteomes" id="UP001519328"/>
    </source>
</evidence>
<gene>
    <name evidence="1" type="ORF">J2Z82_001254</name>
</gene>
<protein>
    <submittedName>
        <fullName evidence="1">Uncharacterized protein</fullName>
    </submittedName>
</protein>